<evidence type="ECO:0000256" key="1">
    <source>
        <dbReference type="PROSITE-ProRule" id="PRU00023"/>
    </source>
</evidence>
<proteinExistence type="predicted"/>
<dbReference type="Proteomes" id="UP001215087">
    <property type="component" value="Unassembled WGS sequence"/>
</dbReference>
<evidence type="ECO:0000313" key="3">
    <source>
        <dbReference type="EMBL" id="MDE1469069.1"/>
    </source>
</evidence>
<accession>A0ABT5UJJ2</accession>
<dbReference type="SUPFAM" id="SSF53328">
    <property type="entry name" value="Formyltransferase"/>
    <property type="match status" value="1"/>
</dbReference>
<dbReference type="Gene3D" id="3.40.50.12230">
    <property type="match status" value="1"/>
</dbReference>
<evidence type="ECO:0000313" key="4">
    <source>
        <dbReference type="Proteomes" id="UP001215087"/>
    </source>
</evidence>
<evidence type="ECO:0000259" key="2">
    <source>
        <dbReference type="Pfam" id="PF00551"/>
    </source>
</evidence>
<keyword evidence="4" id="KW-1185">Reference proteome</keyword>
<protein>
    <submittedName>
        <fullName evidence="3">Formyltransferase family protein</fullName>
    </submittedName>
</protein>
<comment type="caution">
    <text evidence="3">The sequence shown here is derived from an EMBL/GenBank/DDBJ whole genome shotgun (WGS) entry which is preliminary data.</text>
</comment>
<organism evidence="3 4">
    <name type="scientific">Eubacterium limosum</name>
    <dbReference type="NCBI Taxonomy" id="1736"/>
    <lineage>
        <taxon>Bacteria</taxon>
        <taxon>Bacillati</taxon>
        <taxon>Bacillota</taxon>
        <taxon>Clostridia</taxon>
        <taxon>Eubacteriales</taxon>
        <taxon>Eubacteriaceae</taxon>
        <taxon>Eubacterium</taxon>
    </lineage>
</organism>
<feature type="domain" description="Formyl transferase N-terminal" evidence="2">
    <location>
        <begin position="85"/>
        <end position="150"/>
    </location>
</feature>
<dbReference type="SUPFAM" id="SSF48403">
    <property type="entry name" value="Ankyrin repeat"/>
    <property type="match status" value="1"/>
</dbReference>
<dbReference type="InterPro" id="IPR036477">
    <property type="entry name" value="Formyl_transf_N_sf"/>
</dbReference>
<dbReference type="Pfam" id="PF00551">
    <property type="entry name" value="Formyl_trans_N"/>
    <property type="match status" value="1"/>
</dbReference>
<dbReference type="PANTHER" id="PTHR11138:SF5">
    <property type="entry name" value="METHIONYL-TRNA FORMYLTRANSFERASE, MITOCHONDRIAL"/>
    <property type="match status" value="1"/>
</dbReference>
<dbReference type="InterPro" id="IPR002376">
    <property type="entry name" value="Formyl_transf_N"/>
</dbReference>
<dbReference type="PROSITE" id="PS50297">
    <property type="entry name" value="ANK_REP_REGION"/>
    <property type="match status" value="1"/>
</dbReference>
<gene>
    <name evidence="3" type="ORF">PTZ04_02240</name>
</gene>
<dbReference type="PROSITE" id="PS50088">
    <property type="entry name" value="ANK_REPEAT"/>
    <property type="match status" value="1"/>
</dbReference>
<dbReference type="InterPro" id="IPR036770">
    <property type="entry name" value="Ankyrin_rpt-contain_sf"/>
</dbReference>
<dbReference type="PANTHER" id="PTHR11138">
    <property type="entry name" value="METHIONYL-TRNA FORMYLTRANSFERASE"/>
    <property type="match status" value="1"/>
</dbReference>
<dbReference type="RefSeq" id="WP_227207262.1">
    <property type="nucleotide sequence ID" value="NZ_JAJCLO010000006.1"/>
</dbReference>
<dbReference type="SMART" id="SM00248">
    <property type="entry name" value="ANK"/>
    <property type="match status" value="2"/>
</dbReference>
<name>A0ABT5UJJ2_EUBLI</name>
<dbReference type="InterPro" id="IPR002110">
    <property type="entry name" value="Ankyrin_rpt"/>
</dbReference>
<reference evidence="3 4" key="1">
    <citation type="submission" date="2023-02" db="EMBL/GenBank/DDBJ databases">
        <title>Comparative genome analysis of Eubacterium limosum species.</title>
        <authorList>
            <person name="Bak J.E."/>
        </authorList>
    </citation>
    <scope>NUCLEOTIDE SEQUENCE [LARGE SCALE GENOMIC DNA]</scope>
    <source>
        <strain evidence="3 4">KGMB01548</strain>
    </source>
</reference>
<feature type="repeat" description="ANK" evidence="1">
    <location>
        <begin position="301"/>
        <end position="333"/>
    </location>
</feature>
<keyword evidence="1" id="KW-0040">ANK repeat</keyword>
<dbReference type="CDD" id="cd08369">
    <property type="entry name" value="FMT_core"/>
    <property type="match status" value="1"/>
</dbReference>
<dbReference type="EMBL" id="JAQSVD010000001">
    <property type="protein sequence ID" value="MDE1469069.1"/>
    <property type="molecule type" value="Genomic_DNA"/>
</dbReference>
<dbReference type="Gene3D" id="1.25.40.20">
    <property type="entry name" value="Ankyrin repeat-containing domain"/>
    <property type="match status" value="1"/>
</dbReference>
<sequence length="397" mass="46305">MICIAGKNNIAVEITEYLQTLGYKNICVIPNSTDKGTDGFQRSFKKYALQKNIPIKTLEEVYKIKNLIFLSLEFNKIVDPEKFLTKQIYNIHFSLLPKYKGMYTSYWPIRNGEKTTGVTLHRIAKGIDTGDIIAQEEFAIRLFDTCKDVYLNYIKHGTVLVKRYLPKILQNKIICKPQKSNESTYYGRNSVNYESISIDLVDTANGIKNQLRALVFREFQLPKINGKEVTHCLITSEVSREKPGTILQEDHWFYKIATIDYNLYVYKDAIEHILSLCQKENCKELQWFIDRSYDINDQNSKGWTPLIVASYHGQYEVVKRLIEHGACINKTNYNGTTPLMYAKDYAFRTNDFKTAQLLFKCGASIIQKDYNDKSLKDYISEQYNNDKYNYFLEKMDQ</sequence>
<dbReference type="Pfam" id="PF12796">
    <property type="entry name" value="Ank_2"/>
    <property type="match status" value="1"/>
</dbReference>